<reference evidence="2 3" key="1">
    <citation type="submission" date="2011-02" db="EMBL/GenBank/DDBJ databases">
        <title>The Genome Sequence of Sphaeroforma arctica JP610.</title>
        <authorList>
            <consortium name="The Broad Institute Genome Sequencing Platform"/>
            <person name="Russ C."/>
            <person name="Cuomo C."/>
            <person name="Young S.K."/>
            <person name="Zeng Q."/>
            <person name="Gargeya S."/>
            <person name="Alvarado L."/>
            <person name="Berlin A."/>
            <person name="Chapman S.B."/>
            <person name="Chen Z."/>
            <person name="Freedman E."/>
            <person name="Gellesch M."/>
            <person name="Goldberg J."/>
            <person name="Griggs A."/>
            <person name="Gujja S."/>
            <person name="Heilman E."/>
            <person name="Heiman D."/>
            <person name="Howarth C."/>
            <person name="Mehta T."/>
            <person name="Neiman D."/>
            <person name="Pearson M."/>
            <person name="Roberts A."/>
            <person name="Saif S."/>
            <person name="Shea T."/>
            <person name="Shenoy N."/>
            <person name="Sisk P."/>
            <person name="Stolte C."/>
            <person name="Sykes S."/>
            <person name="White J."/>
            <person name="Yandava C."/>
            <person name="Burger G."/>
            <person name="Gray M.W."/>
            <person name="Holland P.W.H."/>
            <person name="King N."/>
            <person name="Lang F.B.F."/>
            <person name="Roger A.J."/>
            <person name="Ruiz-Trillo I."/>
            <person name="Haas B."/>
            <person name="Nusbaum C."/>
            <person name="Birren B."/>
        </authorList>
    </citation>
    <scope>NUCLEOTIDE SEQUENCE [LARGE SCALE GENOMIC DNA]</scope>
    <source>
        <strain evidence="2 3">JP610</strain>
    </source>
</reference>
<protein>
    <submittedName>
        <fullName evidence="2">Uncharacterized protein</fullName>
    </submittedName>
</protein>
<name>A0A0L0F9D6_9EUKA</name>
<feature type="region of interest" description="Disordered" evidence="1">
    <location>
        <begin position="1"/>
        <end position="20"/>
    </location>
</feature>
<organism evidence="2 3">
    <name type="scientific">Sphaeroforma arctica JP610</name>
    <dbReference type="NCBI Taxonomy" id="667725"/>
    <lineage>
        <taxon>Eukaryota</taxon>
        <taxon>Ichthyosporea</taxon>
        <taxon>Ichthyophonida</taxon>
        <taxon>Sphaeroforma</taxon>
    </lineage>
</organism>
<dbReference type="RefSeq" id="XP_014147241.1">
    <property type="nucleotide sequence ID" value="XM_014291766.1"/>
</dbReference>
<feature type="non-terminal residue" evidence="2">
    <location>
        <position position="173"/>
    </location>
</feature>
<proteinExistence type="predicted"/>
<dbReference type="Proteomes" id="UP000054560">
    <property type="component" value="Unassembled WGS sequence"/>
</dbReference>
<dbReference type="EMBL" id="KQ245744">
    <property type="protein sequence ID" value="KNC73339.1"/>
    <property type="molecule type" value="Genomic_DNA"/>
</dbReference>
<sequence length="173" mass="19169">MANCTNTPPGATRSRHAHTQPKEVCVFSGEKIDSAIDHVPEVTRACDVDNADSVRQNVSVSEDTQPDIGHIEKTDRNGSKTAYIVKHEAENDKSNPVRRDTNTNEKDAVVSKVHAMRTQQGSASISPPHESMAHTTLLRQLDKRICVFKRAHAEVIEYVKTSACPEAERIRES</sequence>
<evidence type="ECO:0000313" key="3">
    <source>
        <dbReference type="Proteomes" id="UP000054560"/>
    </source>
</evidence>
<evidence type="ECO:0000256" key="1">
    <source>
        <dbReference type="SAM" id="MobiDB-lite"/>
    </source>
</evidence>
<dbReference type="GeneID" id="25914605"/>
<dbReference type="AlphaFoldDB" id="A0A0L0F9D6"/>
<gene>
    <name evidence="2" type="ORF">SARC_14101</name>
</gene>
<keyword evidence="3" id="KW-1185">Reference proteome</keyword>
<evidence type="ECO:0000313" key="2">
    <source>
        <dbReference type="EMBL" id="KNC73339.1"/>
    </source>
</evidence>
<accession>A0A0L0F9D6</accession>